<dbReference type="InterPro" id="IPR006089">
    <property type="entry name" value="Acyl-CoA_DH_CS"/>
</dbReference>
<dbReference type="InterPro" id="IPR009100">
    <property type="entry name" value="AcylCoA_DH/oxidase_NM_dom_sf"/>
</dbReference>
<keyword evidence="4 5" id="KW-0274">FAD</keyword>
<evidence type="ECO:0000256" key="2">
    <source>
        <dbReference type="ARBA" id="ARBA00009347"/>
    </source>
</evidence>
<feature type="domain" description="Acyl-CoA oxidase/dehydrogenase middle" evidence="8">
    <location>
        <begin position="172"/>
        <end position="264"/>
    </location>
</feature>
<dbReference type="InterPro" id="IPR046373">
    <property type="entry name" value="Acyl-CoA_Oxase/DH_mid-dom_sf"/>
</dbReference>
<dbReference type="PANTHER" id="PTHR43188">
    <property type="entry name" value="ACYL-COENZYME A OXIDASE"/>
    <property type="match status" value="1"/>
</dbReference>
<evidence type="ECO:0000259" key="7">
    <source>
        <dbReference type="Pfam" id="PF00441"/>
    </source>
</evidence>
<dbReference type="Pfam" id="PF02771">
    <property type="entry name" value="Acyl-CoA_dh_N"/>
    <property type="match status" value="1"/>
</dbReference>
<dbReference type="EMBL" id="MK265991">
    <property type="protein sequence ID" value="AZL94501.1"/>
    <property type="molecule type" value="mRNA"/>
</dbReference>
<feature type="domain" description="Acyl-CoA dehydrogenase/oxidase N-terminal" evidence="9">
    <location>
        <begin position="57"/>
        <end position="166"/>
    </location>
</feature>
<dbReference type="PANTHER" id="PTHR43188:SF1">
    <property type="entry name" value="ACYL-COA DEHYDROGENASE"/>
    <property type="match status" value="1"/>
</dbReference>
<reference evidence="10" key="1">
    <citation type="journal article" date="2018" name="Genome Biol. Evol.">
        <title>Nephromyces encodes a urate metabolism pathway and predicted peroxisomes, demonstrating these are not ancient losses of apicomplexans.</title>
        <authorList>
            <person name="Paight C."/>
            <person name="Slamovits C.H."/>
            <person name="Saffo M.B."/>
            <person name="Lane C.E."/>
        </authorList>
    </citation>
    <scope>NUCLEOTIDE SEQUENCE</scope>
    <source>
        <strain evidence="10">Neph222</strain>
        <strain evidence="11">Neph293</strain>
    </source>
</reference>
<keyword evidence="3 5" id="KW-0285">Flavoprotein</keyword>
<evidence type="ECO:0000313" key="11">
    <source>
        <dbReference type="EMBL" id="AZL94502.1"/>
    </source>
</evidence>
<comment type="cofactor">
    <cofactor evidence="1 5">
        <name>FAD</name>
        <dbReference type="ChEBI" id="CHEBI:57692"/>
    </cofactor>
</comment>
<evidence type="ECO:0000256" key="5">
    <source>
        <dbReference type="RuleBase" id="RU362125"/>
    </source>
</evidence>
<sequence>MKYIKSHGSDRLDSITSHILTPKENSTNNNSFTGSTLPIDDPRFDCTTLCNLDDPLTSSQRDFRKFVRSYLEKHLEPITTALYEKGEFDNHLIEIAKGLGNAGLQLQGYGCPGMSNIEALLIATELARVDASFSTFYLVHCGLAMQSIAVAGSEEQRERWLPAMAKWQKIGAFGLTESNHGSDATSLKTIARKVQGGWLLNGEKRWIGNAAQADVIVIWARIESTAKLCGFLLEKGTTGVIISKIENKVALRITQNANIRLENCFIPDTNKFPIEGFSGATAKVLECTRATVAAECAGVLMGAYDRASHYCRKRTQFNRPIASFQLVQERLVRVLGLVQAAFLTILHIAQSMDMNTSNMGHIALSKAWCSRAARDGVALCREIMGGNGIVMDFGVAKAFADAEALYTYEGTYDINVLIAGRKATGINAIDN</sequence>
<dbReference type="SUPFAM" id="SSF47203">
    <property type="entry name" value="Acyl-CoA dehydrogenase C-terminal domain-like"/>
    <property type="match status" value="1"/>
</dbReference>
<evidence type="ECO:0000256" key="3">
    <source>
        <dbReference type="ARBA" id="ARBA00022630"/>
    </source>
</evidence>
<dbReference type="Gene3D" id="2.40.110.10">
    <property type="entry name" value="Butyryl-CoA Dehydrogenase, subunit A, domain 2"/>
    <property type="match status" value="1"/>
</dbReference>
<evidence type="ECO:0000256" key="6">
    <source>
        <dbReference type="SAM" id="MobiDB-lite"/>
    </source>
</evidence>
<dbReference type="GO" id="GO:0005777">
    <property type="term" value="C:peroxisome"/>
    <property type="evidence" value="ECO:0007669"/>
    <property type="project" value="TreeGrafter"/>
</dbReference>
<dbReference type="GO" id="GO:0003995">
    <property type="term" value="F:acyl-CoA dehydrogenase activity"/>
    <property type="evidence" value="ECO:0007669"/>
    <property type="project" value="InterPro"/>
</dbReference>
<organism evidence="10">
    <name type="scientific">Nephromyces sp. MMRI</name>
    <dbReference type="NCBI Taxonomy" id="2496275"/>
    <lineage>
        <taxon>Eukaryota</taxon>
        <taxon>Sar</taxon>
        <taxon>Alveolata</taxon>
        <taxon>Apicomplexa</taxon>
        <taxon>Aconoidasida</taxon>
        <taxon>Nephromycida</taxon>
        <taxon>Nephromyces</taxon>
    </lineage>
</organism>
<evidence type="ECO:0000256" key="4">
    <source>
        <dbReference type="ARBA" id="ARBA00022827"/>
    </source>
</evidence>
<dbReference type="Gene3D" id="1.20.140.10">
    <property type="entry name" value="Butyryl-CoA Dehydrogenase, subunit A, domain 3"/>
    <property type="match status" value="1"/>
</dbReference>
<dbReference type="InterPro" id="IPR013786">
    <property type="entry name" value="AcylCoA_DH/ox_N"/>
</dbReference>
<dbReference type="SUPFAM" id="SSF56645">
    <property type="entry name" value="Acyl-CoA dehydrogenase NM domain-like"/>
    <property type="match status" value="1"/>
</dbReference>
<dbReference type="Pfam" id="PF02770">
    <property type="entry name" value="Acyl-CoA_dh_M"/>
    <property type="match status" value="1"/>
</dbReference>
<evidence type="ECO:0000259" key="9">
    <source>
        <dbReference type="Pfam" id="PF02771"/>
    </source>
</evidence>
<dbReference type="AlphaFoldDB" id="A0A3Q8UC50"/>
<feature type="region of interest" description="Disordered" evidence="6">
    <location>
        <begin position="15"/>
        <end position="34"/>
    </location>
</feature>
<dbReference type="InterPro" id="IPR045008">
    <property type="entry name" value="ACX4-like"/>
</dbReference>
<comment type="similarity">
    <text evidence="2 5">Belongs to the acyl-CoA dehydrogenase family.</text>
</comment>
<evidence type="ECO:0000313" key="10">
    <source>
        <dbReference type="EMBL" id="AZL94501.1"/>
    </source>
</evidence>
<evidence type="ECO:0000259" key="8">
    <source>
        <dbReference type="Pfam" id="PF02770"/>
    </source>
</evidence>
<dbReference type="InterPro" id="IPR009075">
    <property type="entry name" value="AcylCo_DH/oxidase_C"/>
</dbReference>
<dbReference type="Gene3D" id="1.10.540.10">
    <property type="entry name" value="Acyl-CoA dehydrogenase/oxidase, N-terminal domain"/>
    <property type="match status" value="1"/>
</dbReference>
<evidence type="ECO:0000256" key="1">
    <source>
        <dbReference type="ARBA" id="ARBA00001974"/>
    </source>
</evidence>
<dbReference type="PROSITE" id="PS00073">
    <property type="entry name" value="ACYL_COA_DH_2"/>
    <property type="match status" value="1"/>
</dbReference>
<proteinExistence type="evidence at transcript level"/>
<dbReference type="InterPro" id="IPR036250">
    <property type="entry name" value="AcylCo_DH-like_C"/>
</dbReference>
<protein>
    <submittedName>
        <fullName evidence="10">Acyl-CoA oxidase</fullName>
    </submittedName>
</protein>
<name>A0A3Q8UC50_9APIC</name>
<dbReference type="Pfam" id="PF00441">
    <property type="entry name" value="Acyl-CoA_dh_1"/>
    <property type="match status" value="1"/>
</dbReference>
<dbReference type="GO" id="GO:0006635">
    <property type="term" value="P:fatty acid beta-oxidation"/>
    <property type="evidence" value="ECO:0007669"/>
    <property type="project" value="InterPro"/>
</dbReference>
<accession>A0A3Q8UC50</accession>
<dbReference type="InterPro" id="IPR037069">
    <property type="entry name" value="AcylCoA_DH/ox_N_sf"/>
</dbReference>
<feature type="domain" description="Acyl-CoA dehydrogenase/oxidase C-terminal" evidence="7">
    <location>
        <begin position="276"/>
        <end position="422"/>
    </location>
</feature>
<dbReference type="GO" id="GO:0050660">
    <property type="term" value="F:flavin adenine dinucleotide binding"/>
    <property type="evidence" value="ECO:0007669"/>
    <property type="project" value="InterPro"/>
</dbReference>
<keyword evidence="5" id="KW-0560">Oxidoreductase</keyword>
<feature type="compositionally biased region" description="Low complexity" evidence="6">
    <location>
        <begin position="25"/>
        <end position="34"/>
    </location>
</feature>
<dbReference type="EMBL" id="MK266062">
    <property type="protein sequence ID" value="AZL94502.1"/>
    <property type="molecule type" value="mRNA"/>
</dbReference>
<dbReference type="InterPro" id="IPR006091">
    <property type="entry name" value="Acyl-CoA_Oxase/DH_mid-dom"/>
</dbReference>